<dbReference type="CDD" id="cd06089">
    <property type="entry name" value="KOW_RPL26"/>
    <property type="match status" value="1"/>
</dbReference>
<dbReference type="Proteomes" id="UP000015101">
    <property type="component" value="Unassembled WGS sequence"/>
</dbReference>
<gene>
    <name evidence="6" type="primary">20216313</name>
    <name evidence="5" type="ORF">HELRODRAFT_84263</name>
</gene>
<dbReference type="InterPro" id="IPR014722">
    <property type="entry name" value="Rib_uL2_dom2"/>
</dbReference>
<dbReference type="FunCoup" id="T1G5G6">
    <property type="interactions" value="560"/>
</dbReference>
<dbReference type="HOGENOM" id="CLU_093315_0_1_1"/>
<dbReference type="GO" id="GO:0005840">
    <property type="term" value="C:ribosome"/>
    <property type="evidence" value="ECO:0007669"/>
    <property type="project" value="UniProtKB-KW"/>
</dbReference>
<dbReference type="EMBL" id="KB097106">
    <property type="protein sequence ID" value="ESN99519.1"/>
    <property type="molecule type" value="Genomic_DNA"/>
</dbReference>
<dbReference type="OMA" id="DFEWRFT"/>
<dbReference type="OrthoDB" id="359154at2759"/>
<evidence type="ECO:0000256" key="1">
    <source>
        <dbReference type="ARBA" id="ARBA00010618"/>
    </source>
</evidence>
<keyword evidence="7" id="KW-1185">Reference proteome</keyword>
<dbReference type="InterPro" id="IPR041988">
    <property type="entry name" value="Ribosomal_uL24_KOW"/>
</dbReference>
<dbReference type="RefSeq" id="XP_009022266.1">
    <property type="nucleotide sequence ID" value="XM_009024018.1"/>
</dbReference>
<dbReference type="KEGG" id="hro:HELRODRAFT_84263"/>
<evidence type="ECO:0000313" key="7">
    <source>
        <dbReference type="Proteomes" id="UP000015101"/>
    </source>
</evidence>
<evidence type="ECO:0000256" key="3">
    <source>
        <dbReference type="ARBA" id="ARBA00023274"/>
    </source>
</evidence>
<dbReference type="AlphaFoldDB" id="T1G5G6"/>
<dbReference type="Pfam" id="PF17136">
    <property type="entry name" value="ribosomal_L24"/>
    <property type="match status" value="1"/>
</dbReference>
<feature type="domain" description="Large ribosomal subunit protein uL24 C-terminal" evidence="4">
    <location>
        <begin position="119"/>
        <end position="176"/>
    </location>
</feature>
<dbReference type="InterPro" id="IPR008991">
    <property type="entry name" value="Translation_prot_SH3-like_sf"/>
</dbReference>
<dbReference type="NCBIfam" id="TIGR01079">
    <property type="entry name" value="rplX_bact"/>
    <property type="match status" value="1"/>
</dbReference>
<dbReference type="InterPro" id="IPR005825">
    <property type="entry name" value="Ribosomal_uL24_CS"/>
</dbReference>
<protein>
    <recommendedName>
        <fullName evidence="4">Large ribosomal subunit protein uL24 C-terminal domain-containing protein</fullName>
    </recommendedName>
</protein>
<name>T1G5G6_HELRO</name>
<dbReference type="PROSITE" id="PS01108">
    <property type="entry name" value="RIBOSOMAL_L24"/>
    <property type="match status" value="1"/>
</dbReference>
<dbReference type="InterPro" id="IPR003256">
    <property type="entry name" value="Ribosomal_uL24"/>
</dbReference>
<dbReference type="GO" id="GO:0003723">
    <property type="term" value="F:RNA binding"/>
    <property type="evidence" value="ECO:0007669"/>
    <property type="project" value="InterPro"/>
</dbReference>
<dbReference type="EnsemblMetazoa" id="HelroT84263">
    <property type="protein sequence ID" value="HelroP84263"/>
    <property type="gene ID" value="HelroG84263"/>
</dbReference>
<dbReference type="STRING" id="6412.T1G5G6"/>
<dbReference type="Gene3D" id="2.30.30.30">
    <property type="match status" value="1"/>
</dbReference>
<dbReference type="GO" id="GO:0006412">
    <property type="term" value="P:translation"/>
    <property type="evidence" value="ECO:0000318"/>
    <property type="project" value="GO_Central"/>
</dbReference>
<dbReference type="PANTHER" id="PTHR12903">
    <property type="entry name" value="MITOCHONDRIAL RIBOSOMAL PROTEIN L24"/>
    <property type="match status" value="1"/>
</dbReference>
<evidence type="ECO:0000313" key="6">
    <source>
        <dbReference type="EnsemblMetazoa" id="HelroP84263"/>
    </source>
</evidence>
<dbReference type="SUPFAM" id="SSF50104">
    <property type="entry name" value="Translation proteins SH3-like domain"/>
    <property type="match status" value="1"/>
</dbReference>
<keyword evidence="3" id="KW-0687">Ribonucleoprotein</keyword>
<dbReference type="GO" id="GO:1990904">
    <property type="term" value="C:ribonucleoprotein complex"/>
    <property type="evidence" value="ECO:0007669"/>
    <property type="project" value="UniProtKB-KW"/>
</dbReference>
<dbReference type="GeneID" id="20216313"/>
<evidence type="ECO:0000313" key="5">
    <source>
        <dbReference type="EMBL" id="ESN99519.1"/>
    </source>
</evidence>
<comment type="similarity">
    <text evidence="1">Belongs to the universal ribosomal protein uL24 family.</text>
</comment>
<organism evidence="6 7">
    <name type="scientific">Helobdella robusta</name>
    <name type="common">Californian leech</name>
    <dbReference type="NCBI Taxonomy" id="6412"/>
    <lineage>
        <taxon>Eukaryota</taxon>
        <taxon>Metazoa</taxon>
        <taxon>Spiralia</taxon>
        <taxon>Lophotrochozoa</taxon>
        <taxon>Annelida</taxon>
        <taxon>Clitellata</taxon>
        <taxon>Hirudinea</taxon>
        <taxon>Rhynchobdellida</taxon>
        <taxon>Glossiphoniidae</taxon>
        <taxon>Helobdella</taxon>
    </lineage>
</organism>
<keyword evidence="2" id="KW-0689">Ribosomal protein</keyword>
<sequence length="240" mass="28375">MRLTLICASRYFRRYIERELTHSHLRRTWNPINGWKDVVKKNWDYNEHRPWTSEFKQFNQQKPRKYVPVEPIKEWSIFKGDRVQILVGPDKGKHGLINCIIKERNWVFVEGLNCSYTMRQQSPTSMPVCIKDELPLLVTKQVALVDPSDNLPTKIEWRYTEDGKRVRVSTRTGRIIPLPSGFHELEDLANPLLYSSSDKDTLNNEVKKVTFVPKLCTFEEDISNEMGIKDDRKPAKTYWY</sequence>
<dbReference type="GO" id="GO:0005739">
    <property type="term" value="C:mitochondrion"/>
    <property type="evidence" value="ECO:0000318"/>
    <property type="project" value="GO_Central"/>
</dbReference>
<reference evidence="5 7" key="2">
    <citation type="journal article" date="2013" name="Nature">
        <title>Insights into bilaterian evolution from three spiralian genomes.</title>
        <authorList>
            <person name="Simakov O."/>
            <person name="Marletaz F."/>
            <person name="Cho S.J."/>
            <person name="Edsinger-Gonzales E."/>
            <person name="Havlak P."/>
            <person name="Hellsten U."/>
            <person name="Kuo D.H."/>
            <person name="Larsson T."/>
            <person name="Lv J."/>
            <person name="Arendt D."/>
            <person name="Savage R."/>
            <person name="Osoegawa K."/>
            <person name="de Jong P."/>
            <person name="Grimwood J."/>
            <person name="Chapman J.A."/>
            <person name="Shapiro H."/>
            <person name="Aerts A."/>
            <person name="Otillar R.P."/>
            <person name="Terry A.Y."/>
            <person name="Boore J.L."/>
            <person name="Grigoriev I.V."/>
            <person name="Lindberg D.R."/>
            <person name="Seaver E.C."/>
            <person name="Weisblat D.A."/>
            <person name="Putnam N.H."/>
            <person name="Rokhsar D.S."/>
        </authorList>
    </citation>
    <scope>NUCLEOTIDE SEQUENCE</scope>
</reference>
<dbReference type="InParanoid" id="T1G5G6"/>
<accession>T1G5G6</accession>
<proteinExistence type="inferred from homology"/>
<reference evidence="6" key="3">
    <citation type="submission" date="2015-06" db="UniProtKB">
        <authorList>
            <consortium name="EnsemblMetazoa"/>
        </authorList>
    </citation>
    <scope>IDENTIFICATION</scope>
</reference>
<evidence type="ECO:0000256" key="2">
    <source>
        <dbReference type="ARBA" id="ARBA00022980"/>
    </source>
</evidence>
<dbReference type="GO" id="GO:0003735">
    <property type="term" value="F:structural constituent of ribosome"/>
    <property type="evidence" value="ECO:0007669"/>
    <property type="project" value="InterPro"/>
</dbReference>
<dbReference type="InterPro" id="IPR057264">
    <property type="entry name" value="Ribosomal_uL24_C"/>
</dbReference>
<dbReference type="EMBL" id="AMQM01005804">
    <property type="status" value="NOT_ANNOTATED_CDS"/>
    <property type="molecule type" value="Genomic_DNA"/>
</dbReference>
<reference evidence="7" key="1">
    <citation type="submission" date="2012-12" db="EMBL/GenBank/DDBJ databases">
        <authorList>
            <person name="Hellsten U."/>
            <person name="Grimwood J."/>
            <person name="Chapman J.A."/>
            <person name="Shapiro H."/>
            <person name="Aerts A."/>
            <person name="Otillar R.P."/>
            <person name="Terry A.Y."/>
            <person name="Boore J.L."/>
            <person name="Simakov O."/>
            <person name="Marletaz F."/>
            <person name="Cho S.-J."/>
            <person name="Edsinger-Gonzales E."/>
            <person name="Havlak P."/>
            <person name="Kuo D.-H."/>
            <person name="Larsson T."/>
            <person name="Lv J."/>
            <person name="Arendt D."/>
            <person name="Savage R."/>
            <person name="Osoegawa K."/>
            <person name="de Jong P."/>
            <person name="Lindberg D.R."/>
            <person name="Seaver E.C."/>
            <person name="Weisblat D.A."/>
            <person name="Putnam N.H."/>
            <person name="Grigoriev I.V."/>
            <person name="Rokhsar D.S."/>
        </authorList>
    </citation>
    <scope>NUCLEOTIDE SEQUENCE</scope>
</reference>
<dbReference type="CTD" id="20216313"/>
<dbReference type="eggNOG" id="KOG1708">
    <property type="taxonomic scope" value="Eukaryota"/>
</dbReference>
<evidence type="ECO:0000259" key="4">
    <source>
        <dbReference type="Pfam" id="PF17136"/>
    </source>
</evidence>